<keyword evidence="3" id="KW-1185">Reference proteome</keyword>
<evidence type="ECO:0000256" key="1">
    <source>
        <dbReference type="SAM" id="MobiDB-lite"/>
    </source>
</evidence>
<comment type="caution">
    <text evidence="2">The sequence shown here is derived from an EMBL/GenBank/DDBJ whole genome shotgun (WGS) entry which is preliminary data.</text>
</comment>
<organism evidence="2 3">
    <name type="scientific">Herbihabitans rhizosphaerae</name>
    <dbReference type="NCBI Taxonomy" id="1872711"/>
    <lineage>
        <taxon>Bacteria</taxon>
        <taxon>Bacillati</taxon>
        <taxon>Actinomycetota</taxon>
        <taxon>Actinomycetes</taxon>
        <taxon>Pseudonocardiales</taxon>
        <taxon>Pseudonocardiaceae</taxon>
        <taxon>Herbihabitans</taxon>
    </lineage>
</organism>
<sequence>MIGDMTPADLSRRDVLRAGGVIEYQRLLQHADAASGPEGEHTRVNSDEPWWHQPEWPQPVCCQS</sequence>
<proteinExistence type="predicted"/>
<reference evidence="2 3" key="1">
    <citation type="submission" date="2019-02" db="EMBL/GenBank/DDBJ databases">
        <title>Genomic Encyclopedia of Type Strains, Phase IV (KMG-IV): sequencing the most valuable type-strain genomes for metagenomic binning, comparative biology and taxonomic classification.</title>
        <authorList>
            <person name="Goeker M."/>
        </authorList>
    </citation>
    <scope>NUCLEOTIDE SEQUENCE [LARGE SCALE GENOMIC DNA]</scope>
    <source>
        <strain evidence="2 3">DSM 101727</strain>
    </source>
</reference>
<gene>
    <name evidence="2" type="ORF">EV193_10614</name>
</gene>
<feature type="compositionally biased region" description="Basic and acidic residues" evidence="1">
    <location>
        <begin position="38"/>
        <end position="50"/>
    </location>
</feature>
<name>A0A4Q7KLM4_9PSEU</name>
<feature type="compositionally biased region" description="Low complexity" evidence="1">
    <location>
        <begin position="51"/>
        <end position="64"/>
    </location>
</feature>
<dbReference type="Proteomes" id="UP000294257">
    <property type="component" value="Unassembled WGS sequence"/>
</dbReference>
<evidence type="ECO:0000313" key="3">
    <source>
        <dbReference type="Proteomes" id="UP000294257"/>
    </source>
</evidence>
<accession>A0A4Q7KLM4</accession>
<dbReference type="AlphaFoldDB" id="A0A4Q7KLM4"/>
<feature type="region of interest" description="Disordered" evidence="1">
    <location>
        <begin position="31"/>
        <end position="64"/>
    </location>
</feature>
<protein>
    <submittedName>
        <fullName evidence="2">Uncharacterized protein</fullName>
    </submittedName>
</protein>
<dbReference type="EMBL" id="SGWQ01000006">
    <property type="protein sequence ID" value="RZS36780.1"/>
    <property type="molecule type" value="Genomic_DNA"/>
</dbReference>
<evidence type="ECO:0000313" key="2">
    <source>
        <dbReference type="EMBL" id="RZS36780.1"/>
    </source>
</evidence>